<dbReference type="Gene3D" id="1.10.760.10">
    <property type="entry name" value="Cytochrome c-like domain"/>
    <property type="match status" value="1"/>
</dbReference>
<name>A0A381VDA3_9ZZZZ</name>
<dbReference type="GO" id="GO:0009055">
    <property type="term" value="F:electron transfer activity"/>
    <property type="evidence" value="ECO:0007669"/>
    <property type="project" value="InterPro"/>
</dbReference>
<dbReference type="AlphaFoldDB" id="A0A381VDA3"/>
<dbReference type="EMBL" id="UINC01008528">
    <property type="protein sequence ID" value="SVA38355.1"/>
    <property type="molecule type" value="Genomic_DNA"/>
</dbReference>
<sequence>MKHLLITSAAATFLICAGQAAEENSALKLFQQSCIKCHGKDGKVKGKVNLLKIRSAADLTSDLELLHAIIEML</sequence>
<reference evidence="1" key="1">
    <citation type="submission" date="2018-05" db="EMBL/GenBank/DDBJ databases">
        <authorList>
            <person name="Lanie J.A."/>
            <person name="Ng W.-L."/>
            <person name="Kazmierczak K.M."/>
            <person name="Andrzejewski T.M."/>
            <person name="Davidsen T.M."/>
            <person name="Wayne K.J."/>
            <person name="Tettelin H."/>
            <person name="Glass J.I."/>
            <person name="Rusch D."/>
            <person name="Podicherti R."/>
            <person name="Tsui H.-C.T."/>
            <person name="Winkler M.E."/>
        </authorList>
    </citation>
    <scope>NUCLEOTIDE SEQUENCE</scope>
</reference>
<organism evidence="1">
    <name type="scientific">marine metagenome</name>
    <dbReference type="NCBI Taxonomy" id="408172"/>
    <lineage>
        <taxon>unclassified sequences</taxon>
        <taxon>metagenomes</taxon>
        <taxon>ecological metagenomes</taxon>
    </lineage>
</organism>
<feature type="non-terminal residue" evidence="1">
    <location>
        <position position="73"/>
    </location>
</feature>
<accession>A0A381VDA3</accession>
<evidence type="ECO:0008006" key="2">
    <source>
        <dbReference type="Google" id="ProtNLM"/>
    </source>
</evidence>
<dbReference type="InterPro" id="IPR036909">
    <property type="entry name" value="Cyt_c-like_dom_sf"/>
</dbReference>
<protein>
    <recommendedName>
        <fullName evidence="2">Cytochrome c domain-containing protein</fullName>
    </recommendedName>
</protein>
<dbReference type="SUPFAM" id="SSF46626">
    <property type="entry name" value="Cytochrome c"/>
    <property type="match status" value="1"/>
</dbReference>
<dbReference type="GO" id="GO:0020037">
    <property type="term" value="F:heme binding"/>
    <property type="evidence" value="ECO:0007669"/>
    <property type="project" value="InterPro"/>
</dbReference>
<proteinExistence type="predicted"/>
<gene>
    <name evidence="1" type="ORF">METZ01_LOCUS91209</name>
</gene>
<evidence type="ECO:0000313" key="1">
    <source>
        <dbReference type="EMBL" id="SVA38355.1"/>
    </source>
</evidence>